<accession>A0ACC5WNR7</accession>
<reference evidence="1 2" key="1">
    <citation type="journal article" date="2022" name="bioRxiv">
        <title>An ancient truncated duplication of the anti-Mullerian hormone receptor type 2 gene is a potential conserved master sex determinant in the Pangasiidae catfish family.</title>
        <authorList>
            <person name="Wen M."/>
            <person name="Pan Q."/>
            <person name="Jouanno E."/>
            <person name="Montfort J."/>
            <person name="Zahm M."/>
            <person name="Cabau C."/>
            <person name="Klopp C."/>
            <person name="Iampietro C."/>
            <person name="Roques C."/>
            <person name="Bouchez O."/>
            <person name="Castinel A."/>
            <person name="Donnadieu C."/>
            <person name="Parrinello H."/>
            <person name="Poncet C."/>
            <person name="Belmonte E."/>
            <person name="Gautier V."/>
            <person name="Avarre J.-C."/>
            <person name="Dugue R."/>
            <person name="Gustiano R."/>
            <person name="Ha T.T.T."/>
            <person name="Campet M."/>
            <person name="Sriphairoj K."/>
            <person name="Ribolli J."/>
            <person name="de Almeida F.L."/>
            <person name="Desvignes T."/>
            <person name="Postlethwait J.H."/>
            <person name="Bucao C.F."/>
            <person name="Robinson-Rechavi M."/>
            <person name="Bobe J."/>
            <person name="Herpin A."/>
            <person name="Guiguen Y."/>
        </authorList>
    </citation>
    <scope>NUCLEOTIDE SEQUENCE [LARGE SCALE GENOMIC DNA]</scope>
    <source>
        <strain evidence="1">YG-Dec2019</strain>
    </source>
</reference>
<name>A0ACC5WNR7_PANGG</name>
<comment type="caution">
    <text evidence="1">The sequence shown here is derived from an EMBL/GenBank/DDBJ whole genome shotgun (WGS) entry which is preliminary data.</text>
</comment>
<evidence type="ECO:0000313" key="2">
    <source>
        <dbReference type="Proteomes" id="UP000829447"/>
    </source>
</evidence>
<organism evidence="1 2">
    <name type="scientific">Pangasianodon gigas</name>
    <name type="common">Mekong giant catfish</name>
    <name type="synonym">Pangasius gigas</name>
    <dbReference type="NCBI Taxonomy" id="30993"/>
    <lineage>
        <taxon>Eukaryota</taxon>
        <taxon>Metazoa</taxon>
        <taxon>Chordata</taxon>
        <taxon>Craniata</taxon>
        <taxon>Vertebrata</taxon>
        <taxon>Euteleostomi</taxon>
        <taxon>Actinopterygii</taxon>
        <taxon>Neopterygii</taxon>
        <taxon>Teleostei</taxon>
        <taxon>Ostariophysi</taxon>
        <taxon>Siluriformes</taxon>
        <taxon>Pangasiidae</taxon>
        <taxon>Pangasianodon</taxon>
    </lineage>
</organism>
<protein>
    <submittedName>
        <fullName evidence="1">Uncharacterized protein</fullName>
    </submittedName>
</protein>
<evidence type="ECO:0000313" key="1">
    <source>
        <dbReference type="EMBL" id="MCI4380723.1"/>
    </source>
</evidence>
<sequence>MYSYIAHCAEFGKKVGDVQKTVQTFLMSLSFFQVLICVTMKSKAESVFTGTEGGSVDISCKYADGYQYTPMYFCRDPCTSSSHVLIRSEKADVVVSKGRYTALNSVSARRFSVTIRHLTLKDSGVYYCGVDKWGSDKLTKVKLTVSKDSSILHEQASSTAPPQHALDPLGQLLVVCGGVLGLMLCCVLAALVILYRKTSTNITSLKLAAPEIQISYPPPDHEDICHVYDEMLAVYSLAGPAIGDDSSATYSTIQLPAPVDNDCSPYSLVAPH</sequence>
<dbReference type="EMBL" id="CM040461">
    <property type="protein sequence ID" value="MCI4380723.1"/>
    <property type="molecule type" value="Genomic_DNA"/>
</dbReference>
<gene>
    <name evidence="1" type="ORF">PGIGA_G00243450</name>
</gene>
<dbReference type="Proteomes" id="UP000829447">
    <property type="component" value="Linkage Group LG8"/>
</dbReference>
<proteinExistence type="predicted"/>
<keyword evidence="2" id="KW-1185">Reference proteome</keyword>